<sequence length="127" mass="14110">MLIEKISDISGKLQSILAPAGLPETPQTPETDWYLSINRDSTMITEHCQYLTSRISHMLLRADDLKARCSAQLFVLSNFTNVKESHVSQKIATESQKVAEDSKKVADDSKLIAADTKKDNALLFSNV</sequence>
<comment type="caution">
    <text evidence="1">The sequence shown here is derived from an EMBL/GenBank/DDBJ whole genome shotgun (WGS) entry which is preliminary data.</text>
</comment>
<protein>
    <submittedName>
        <fullName evidence="1">Uncharacterized protein</fullName>
    </submittedName>
</protein>
<name>A0A9P3B761_9EURO</name>
<dbReference type="GeneID" id="67000265"/>
<proteinExistence type="predicted"/>
<dbReference type="EMBL" id="BHVY01000001">
    <property type="protein sequence ID" value="GIJ83133.1"/>
    <property type="molecule type" value="Genomic_DNA"/>
</dbReference>
<accession>A0A9P3B761</accession>
<evidence type="ECO:0000313" key="2">
    <source>
        <dbReference type="Proteomes" id="UP001043456"/>
    </source>
</evidence>
<evidence type="ECO:0000313" key="1">
    <source>
        <dbReference type="EMBL" id="GIJ83133.1"/>
    </source>
</evidence>
<keyword evidence="2" id="KW-1185">Reference proteome</keyword>
<organism evidence="1 2">
    <name type="scientific">Aspergillus pseudoviridinutans</name>
    <dbReference type="NCBI Taxonomy" id="1517512"/>
    <lineage>
        <taxon>Eukaryota</taxon>
        <taxon>Fungi</taxon>
        <taxon>Dikarya</taxon>
        <taxon>Ascomycota</taxon>
        <taxon>Pezizomycotina</taxon>
        <taxon>Eurotiomycetes</taxon>
        <taxon>Eurotiomycetidae</taxon>
        <taxon>Eurotiales</taxon>
        <taxon>Aspergillaceae</taxon>
        <taxon>Aspergillus</taxon>
        <taxon>Aspergillus subgen. Fumigati</taxon>
    </lineage>
</organism>
<reference evidence="1 2" key="1">
    <citation type="submission" date="2018-10" db="EMBL/GenBank/DDBJ databases">
        <title>Pan-genome distribution and transcriptional activeness of fungal secondary metabolism genes in Aspergillus section Fumigati.</title>
        <authorList>
            <person name="Takahashi H."/>
            <person name="Umemura M."/>
            <person name="Ninomiya A."/>
            <person name="Kusuya Y."/>
            <person name="Urayama S."/>
            <person name="Shimizu M."/>
            <person name="Watanabe A."/>
            <person name="Kamei K."/>
            <person name="Yaguchi T."/>
            <person name="Hagiwara D."/>
        </authorList>
    </citation>
    <scope>NUCLEOTIDE SEQUENCE [LARGE SCALE GENOMIC DNA]</scope>
    <source>
        <strain evidence="1 2">IFM 55266</strain>
    </source>
</reference>
<dbReference type="RefSeq" id="XP_043153880.1">
    <property type="nucleotide sequence ID" value="XM_043297945.1"/>
</dbReference>
<dbReference type="AlphaFoldDB" id="A0A9P3B761"/>
<dbReference type="Proteomes" id="UP001043456">
    <property type="component" value="Unassembled WGS sequence"/>
</dbReference>
<gene>
    <name evidence="1" type="ORF">Asppvi_001652</name>
</gene>